<name>A0A0A9AHU2_ARUDO</name>
<protein>
    <submittedName>
        <fullName evidence="1">Uncharacterized protein</fullName>
    </submittedName>
</protein>
<reference evidence="1" key="1">
    <citation type="submission" date="2014-09" db="EMBL/GenBank/DDBJ databases">
        <authorList>
            <person name="Magalhaes I.L.F."/>
            <person name="Oliveira U."/>
            <person name="Santos F.R."/>
            <person name="Vidigal T.H.D.A."/>
            <person name="Brescovit A.D."/>
            <person name="Santos A.J."/>
        </authorList>
    </citation>
    <scope>NUCLEOTIDE SEQUENCE</scope>
    <source>
        <tissue evidence="1">Shoot tissue taken approximately 20 cm above the soil surface</tissue>
    </source>
</reference>
<organism evidence="1">
    <name type="scientific">Arundo donax</name>
    <name type="common">Giant reed</name>
    <name type="synonym">Donax arundinaceus</name>
    <dbReference type="NCBI Taxonomy" id="35708"/>
    <lineage>
        <taxon>Eukaryota</taxon>
        <taxon>Viridiplantae</taxon>
        <taxon>Streptophyta</taxon>
        <taxon>Embryophyta</taxon>
        <taxon>Tracheophyta</taxon>
        <taxon>Spermatophyta</taxon>
        <taxon>Magnoliopsida</taxon>
        <taxon>Liliopsida</taxon>
        <taxon>Poales</taxon>
        <taxon>Poaceae</taxon>
        <taxon>PACMAD clade</taxon>
        <taxon>Arundinoideae</taxon>
        <taxon>Arundineae</taxon>
        <taxon>Arundo</taxon>
    </lineage>
</organism>
<dbReference type="EMBL" id="GBRH01246646">
    <property type="protein sequence ID" value="JAD51249.1"/>
    <property type="molecule type" value="Transcribed_RNA"/>
</dbReference>
<reference evidence="1" key="2">
    <citation type="journal article" date="2015" name="Data Brief">
        <title>Shoot transcriptome of the giant reed, Arundo donax.</title>
        <authorList>
            <person name="Barrero R.A."/>
            <person name="Guerrero F.D."/>
            <person name="Moolhuijzen P."/>
            <person name="Goolsby J.A."/>
            <person name="Tidwell J."/>
            <person name="Bellgard S.E."/>
            <person name="Bellgard M.I."/>
        </authorList>
    </citation>
    <scope>NUCLEOTIDE SEQUENCE</scope>
    <source>
        <tissue evidence="1">Shoot tissue taken approximately 20 cm above the soil surface</tissue>
    </source>
</reference>
<sequence>MHRSKSFGSLVSLRASRGCTVKLRTPTTSFSTSLSQMLTSLLLRQFSDGRPMMPIRYVRLNCYLG</sequence>
<dbReference type="AlphaFoldDB" id="A0A0A9AHU2"/>
<accession>A0A0A9AHU2</accession>
<proteinExistence type="predicted"/>
<evidence type="ECO:0000313" key="1">
    <source>
        <dbReference type="EMBL" id="JAD51249.1"/>
    </source>
</evidence>